<evidence type="ECO:0000256" key="7">
    <source>
        <dbReference type="PROSITE-ProRule" id="PRU00453"/>
    </source>
</evidence>
<dbReference type="RefSeq" id="XP_030379645.1">
    <property type="nucleotide sequence ID" value="XM_030523785.1"/>
</dbReference>
<evidence type="ECO:0000313" key="13">
    <source>
        <dbReference type="RefSeq" id="XP_030379647.1"/>
    </source>
</evidence>
<comment type="function">
    <text evidence="5">Required for box C/D snoRNAs accumulation involved in snoRNA processing, snoRNA transport to the nucleolus and ribosome biogenesis.</text>
</comment>
<dbReference type="PANTHER" id="PTHR13483:SF3">
    <property type="entry name" value="BOX C_D SNORNA PROTEIN 1"/>
    <property type="match status" value="1"/>
</dbReference>
<accession>A0A6J2TVS0</accession>
<keyword evidence="4" id="KW-0862">Zinc</keyword>
<evidence type="ECO:0000256" key="8">
    <source>
        <dbReference type="SAM" id="MobiDB-lite"/>
    </source>
</evidence>
<dbReference type="OrthoDB" id="272357at2759"/>
<keyword evidence="10" id="KW-1185">Reference proteome</keyword>
<dbReference type="GO" id="GO:0005634">
    <property type="term" value="C:nucleus"/>
    <property type="evidence" value="ECO:0007669"/>
    <property type="project" value="TreeGrafter"/>
</dbReference>
<dbReference type="Pfam" id="PF25790">
    <property type="entry name" value="BCD1"/>
    <property type="match status" value="1"/>
</dbReference>
<keyword evidence="1" id="KW-0597">Phosphoprotein</keyword>
<dbReference type="GeneID" id="115627893"/>
<feature type="compositionally biased region" description="Basic residues" evidence="8">
    <location>
        <begin position="323"/>
        <end position="332"/>
    </location>
</feature>
<evidence type="ECO:0000256" key="6">
    <source>
        <dbReference type="ARBA" id="ARBA00049654"/>
    </source>
</evidence>
<dbReference type="GO" id="GO:0070761">
    <property type="term" value="C:pre-snoRNP complex"/>
    <property type="evidence" value="ECO:0007669"/>
    <property type="project" value="TreeGrafter"/>
</dbReference>
<evidence type="ECO:0000313" key="10">
    <source>
        <dbReference type="Proteomes" id="UP000504634"/>
    </source>
</evidence>
<dbReference type="Pfam" id="PF04438">
    <property type="entry name" value="zf-HIT"/>
    <property type="match status" value="1"/>
</dbReference>
<dbReference type="PANTHER" id="PTHR13483">
    <property type="entry name" value="BOX C_D SNORNA PROTEIN 1-RELATED"/>
    <property type="match status" value="1"/>
</dbReference>
<keyword evidence="3 7" id="KW-0863">Zinc-finger</keyword>
<dbReference type="GO" id="GO:0000463">
    <property type="term" value="P:maturation of LSU-rRNA from tricistronic rRNA transcript (SSU-rRNA, 5.8S rRNA, LSU-rRNA)"/>
    <property type="evidence" value="ECO:0007669"/>
    <property type="project" value="TreeGrafter"/>
</dbReference>
<dbReference type="Proteomes" id="UP000504634">
    <property type="component" value="Unplaced"/>
</dbReference>
<comment type="similarity">
    <text evidence="6">Belongs to the BCD1 family.</text>
</comment>
<evidence type="ECO:0000256" key="2">
    <source>
        <dbReference type="ARBA" id="ARBA00022723"/>
    </source>
</evidence>
<sequence>MEEEECKHMDLKLDAKTTMTAENMFGSQVVDESELSTNKNRTMRLGLCEVCARIEARYCCPKCEVKTCCLACVQIHKRELKCDGIRDRTKYLPLHEMTAREFMSDYCFLEECTRFTEDRKRDKIKRYTRQQAMVPLPQHRMRSAALERGTRLHLLLPNFTRHKQNTTYLNWKLNRLYWRVEWVFLNASVPSTGGDDVAPARFVDARCDEQQTLAELLLKYVDLEQDMAREQHKLLCYYQSAGIAKLHALLRAEGVRNCSSRYYALDMQKTLRENLAGKTVIEFPTIHVTYEEQLIGYNIIDSDEEAEGEANEASEAPQPGKTTSKRQVKHQKSNSLEAKKVKTSQSIRDIAELEAAFENNDMPSSGASDTNSDASDGEEAKSDHETALKLF</sequence>
<dbReference type="InterPro" id="IPR051639">
    <property type="entry name" value="BCD1"/>
</dbReference>
<dbReference type="GO" id="GO:0000492">
    <property type="term" value="P:box C/D snoRNP assembly"/>
    <property type="evidence" value="ECO:0007669"/>
    <property type="project" value="TreeGrafter"/>
</dbReference>
<reference evidence="11 12" key="1">
    <citation type="submission" date="2025-04" db="UniProtKB">
        <authorList>
            <consortium name="RefSeq"/>
        </authorList>
    </citation>
    <scope>IDENTIFICATION</scope>
    <source>
        <strain evidence="11 12">11010-0011.00</strain>
        <tissue evidence="11 12">Whole body</tissue>
    </source>
</reference>
<organism evidence="10 11">
    <name type="scientific">Drosophila lebanonensis</name>
    <name type="common">Fruit fly</name>
    <name type="synonym">Scaptodrosophila lebanonensis</name>
    <dbReference type="NCBI Taxonomy" id="7225"/>
    <lineage>
        <taxon>Eukaryota</taxon>
        <taxon>Metazoa</taxon>
        <taxon>Ecdysozoa</taxon>
        <taxon>Arthropoda</taxon>
        <taxon>Hexapoda</taxon>
        <taxon>Insecta</taxon>
        <taxon>Pterygota</taxon>
        <taxon>Neoptera</taxon>
        <taxon>Endopterygota</taxon>
        <taxon>Diptera</taxon>
        <taxon>Brachycera</taxon>
        <taxon>Muscomorpha</taxon>
        <taxon>Ephydroidea</taxon>
        <taxon>Drosophilidae</taxon>
        <taxon>Scaptodrosophila</taxon>
    </lineage>
</organism>
<feature type="compositionally biased region" description="Basic and acidic residues" evidence="8">
    <location>
        <begin position="378"/>
        <end position="391"/>
    </location>
</feature>
<feature type="compositionally biased region" description="Polar residues" evidence="8">
    <location>
        <begin position="361"/>
        <end position="374"/>
    </location>
</feature>
<evidence type="ECO:0000256" key="5">
    <source>
        <dbReference type="ARBA" id="ARBA00049598"/>
    </source>
</evidence>
<dbReference type="RefSeq" id="XP_030379647.1">
    <property type="nucleotide sequence ID" value="XM_030523787.1"/>
</dbReference>
<evidence type="ECO:0000259" key="9">
    <source>
        <dbReference type="PROSITE" id="PS51083"/>
    </source>
</evidence>
<dbReference type="CDD" id="cd23023">
    <property type="entry name" value="zf-HIT_BCD1"/>
    <property type="match status" value="1"/>
</dbReference>
<evidence type="ECO:0000256" key="1">
    <source>
        <dbReference type="ARBA" id="ARBA00022553"/>
    </source>
</evidence>
<feature type="region of interest" description="Disordered" evidence="8">
    <location>
        <begin position="305"/>
        <end position="391"/>
    </location>
</feature>
<evidence type="ECO:0000256" key="4">
    <source>
        <dbReference type="ARBA" id="ARBA00022833"/>
    </source>
</evidence>
<proteinExistence type="inferred from homology"/>
<evidence type="ECO:0000256" key="3">
    <source>
        <dbReference type="ARBA" id="ARBA00022771"/>
    </source>
</evidence>
<dbReference type="InterPro" id="IPR007529">
    <property type="entry name" value="Znf_HIT"/>
</dbReference>
<feature type="domain" description="HIT-type" evidence="9">
    <location>
        <begin position="48"/>
        <end position="82"/>
    </location>
</feature>
<dbReference type="InterPro" id="IPR057721">
    <property type="entry name" value="BCD1_alpha/beta"/>
</dbReference>
<dbReference type="GO" id="GO:0008270">
    <property type="term" value="F:zinc ion binding"/>
    <property type="evidence" value="ECO:0007669"/>
    <property type="project" value="UniProtKB-UniRule"/>
</dbReference>
<dbReference type="RefSeq" id="XP_030379646.1">
    <property type="nucleotide sequence ID" value="XM_030523786.1"/>
</dbReference>
<dbReference type="PROSITE" id="PS51083">
    <property type="entry name" value="ZF_HIT"/>
    <property type="match status" value="1"/>
</dbReference>
<keyword evidence="2" id="KW-0479">Metal-binding</keyword>
<name>A0A6J2TVS0_DROLE</name>
<evidence type="ECO:0000313" key="12">
    <source>
        <dbReference type="RefSeq" id="XP_030379646.1"/>
    </source>
</evidence>
<dbReference type="Gene3D" id="3.30.60.190">
    <property type="match status" value="1"/>
</dbReference>
<dbReference type="SUPFAM" id="SSF144232">
    <property type="entry name" value="HIT/MYND zinc finger-like"/>
    <property type="match status" value="1"/>
</dbReference>
<dbReference type="GO" id="GO:0048254">
    <property type="term" value="P:snoRNA localization"/>
    <property type="evidence" value="ECO:0007669"/>
    <property type="project" value="TreeGrafter"/>
</dbReference>
<protein>
    <submittedName>
        <fullName evidence="11 12">Box C/D snoRNA protein 1</fullName>
    </submittedName>
</protein>
<gene>
    <name evidence="11 12 13" type="primary">LOC115627893</name>
</gene>
<evidence type="ECO:0000313" key="11">
    <source>
        <dbReference type="RefSeq" id="XP_030379645.1"/>
    </source>
</evidence>
<dbReference type="AlphaFoldDB" id="A0A6J2TVS0"/>